<accession>A0ABM8C7G1</accession>
<dbReference type="EMBL" id="AP026966">
    <property type="protein sequence ID" value="BDT59177.1"/>
    <property type="molecule type" value="Genomic_DNA"/>
</dbReference>
<organism evidence="2 3">
    <name type="scientific">Massilia varians</name>
    <dbReference type="NCBI Taxonomy" id="457921"/>
    <lineage>
        <taxon>Bacteria</taxon>
        <taxon>Pseudomonadati</taxon>
        <taxon>Pseudomonadota</taxon>
        <taxon>Betaproteobacteria</taxon>
        <taxon>Burkholderiales</taxon>
        <taxon>Oxalobacteraceae</taxon>
        <taxon>Telluria group</taxon>
        <taxon>Massilia</taxon>
    </lineage>
</organism>
<proteinExistence type="predicted"/>
<keyword evidence="3" id="KW-1185">Reference proteome</keyword>
<name>A0ABM8C7G1_9BURK</name>
<evidence type="ECO:0000313" key="2">
    <source>
        <dbReference type="EMBL" id="BDT59177.1"/>
    </source>
</evidence>
<evidence type="ECO:0000256" key="1">
    <source>
        <dbReference type="SAM" id="MobiDB-lite"/>
    </source>
</evidence>
<sequence>MRSITVLPHPDCAPAGARTEAAPGTSLRDALLGNRSDIEHAGSEHPVPHAIVAEARGRNLPLHKPATFESSSGIVERDTVQG</sequence>
<protein>
    <submittedName>
        <fullName evidence="2">Uncharacterized protein</fullName>
    </submittedName>
</protein>
<dbReference type="Proteomes" id="UP001163336">
    <property type="component" value="Chromosome"/>
</dbReference>
<evidence type="ECO:0000313" key="3">
    <source>
        <dbReference type="Proteomes" id="UP001163336"/>
    </source>
</evidence>
<gene>
    <name evidence="2" type="ORF">MasN3_26710</name>
</gene>
<feature type="region of interest" description="Disordered" evidence="1">
    <location>
        <begin position="63"/>
        <end position="82"/>
    </location>
</feature>
<feature type="region of interest" description="Disordered" evidence="1">
    <location>
        <begin position="1"/>
        <end position="26"/>
    </location>
</feature>
<reference evidence="2" key="1">
    <citation type="submission" date="2022-11" db="EMBL/GenBank/DDBJ databases">
        <title>Isolation and characterization of PLA-degrading bacterium Massilia sp. from Antarctic soil.</title>
        <authorList>
            <person name="Sato K."/>
            <person name="Gomez-Fuentes C."/>
            <person name="Ahmad S.A."/>
            <person name="Zulkharnain A."/>
        </authorList>
    </citation>
    <scope>NUCLEOTIDE SEQUENCE</scope>
    <source>
        <strain evidence="2">N-3</strain>
    </source>
</reference>